<proteinExistence type="predicted"/>
<gene>
    <name evidence="1" type="ORF">AVEN_272381_1</name>
</gene>
<dbReference type="AlphaFoldDB" id="A0A4Y2I0L5"/>
<comment type="caution">
    <text evidence="1">The sequence shown here is derived from an EMBL/GenBank/DDBJ whole genome shotgun (WGS) entry which is preliminary data.</text>
</comment>
<sequence>MNLHNLSTQISSPILRFMHLRRSGFSNSLRNIKSSSWHFSTPSSANLLLWDKGILENARSSSKFNNLLKFLLEYDSLIDLLTAYLASWKFVCFLLHPAIFTS</sequence>
<dbReference type="Proteomes" id="UP000499080">
    <property type="component" value="Unassembled WGS sequence"/>
</dbReference>
<evidence type="ECO:0000313" key="2">
    <source>
        <dbReference type="Proteomes" id="UP000499080"/>
    </source>
</evidence>
<reference evidence="1 2" key="1">
    <citation type="journal article" date="2019" name="Sci. Rep.">
        <title>Orb-weaving spider Araneus ventricosus genome elucidates the spidroin gene catalogue.</title>
        <authorList>
            <person name="Kono N."/>
            <person name="Nakamura H."/>
            <person name="Ohtoshi R."/>
            <person name="Moran D.A.P."/>
            <person name="Shinohara A."/>
            <person name="Yoshida Y."/>
            <person name="Fujiwara M."/>
            <person name="Mori M."/>
            <person name="Tomita M."/>
            <person name="Arakawa K."/>
        </authorList>
    </citation>
    <scope>NUCLEOTIDE SEQUENCE [LARGE SCALE GENOMIC DNA]</scope>
</reference>
<dbReference type="EMBL" id="BGPR01002288">
    <property type="protein sequence ID" value="GBM71035.1"/>
    <property type="molecule type" value="Genomic_DNA"/>
</dbReference>
<name>A0A4Y2I0L5_ARAVE</name>
<evidence type="ECO:0000313" key="1">
    <source>
        <dbReference type="EMBL" id="GBM71035.1"/>
    </source>
</evidence>
<protein>
    <submittedName>
        <fullName evidence="1">Uncharacterized protein</fullName>
    </submittedName>
</protein>
<organism evidence="1 2">
    <name type="scientific">Araneus ventricosus</name>
    <name type="common">Orbweaver spider</name>
    <name type="synonym">Epeira ventricosa</name>
    <dbReference type="NCBI Taxonomy" id="182803"/>
    <lineage>
        <taxon>Eukaryota</taxon>
        <taxon>Metazoa</taxon>
        <taxon>Ecdysozoa</taxon>
        <taxon>Arthropoda</taxon>
        <taxon>Chelicerata</taxon>
        <taxon>Arachnida</taxon>
        <taxon>Araneae</taxon>
        <taxon>Araneomorphae</taxon>
        <taxon>Entelegynae</taxon>
        <taxon>Araneoidea</taxon>
        <taxon>Araneidae</taxon>
        <taxon>Araneus</taxon>
    </lineage>
</organism>
<keyword evidence="2" id="KW-1185">Reference proteome</keyword>
<accession>A0A4Y2I0L5</accession>